<dbReference type="Proteomes" id="UP000001880">
    <property type="component" value="Chromosome"/>
</dbReference>
<dbReference type="AlphaFoldDB" id="D0LGC9"/>
<sequence>MERSRETIREPAVAGRFYPHDAGELSTQVESFLQPAGFAPPQPAVAVMVPHAGLVYSGKVAGQVFAEVEIPERVIILAPNHTGRGPQVSVMASGQWRMPGGEVAVDERLAAELLAAYPRAQADTEAHAGEHAIEVELPFLVARRPGVRIVPVVLGMLSELEAVHLGQALATAIAAVGDEVLVVASSDMSHFLSEQQARRIDRVALEPLLEGEPEGLYRTVQEHRISMCGFIPATVMLAYARQLGRGTPRLVSYATSADAFGDSSRVVGYAGVILS</sequence>
<dbReference type="InterPro" id="IPR002737">
    <property type="entry name" value="MEMO1_fam"/>
</dbReference>
<dbReference type="KEGG" id="hoh:Hoch_5677"/>
<dbReference type="NCBIfam" id="TIGR04336">
    <property type="entry name" value="AmmeMemoSam_B"/>
    <property type="match status" value="1"/>
</dbReference>
<dbReference type="HAMAP" id="MF_00055">
    <property type="entry name" value="MEMO1"/>
    <property type="match status" value="1"/>
</dbReference>
<evidence type="ECO:0000256" key="1">
    <source>
        <dbReference type="ARBA" id="ARBA00006315"/>
    </source>
</evidence>
<dbReference type="OrthoDB" id="9785549at2"/>
<protein>
    <recommendedName>
        <fullName evidence="2">MEMO1 family protein Hoch_5677</fullName>
    </recommendedName>
</protein>
<reference evidence="3 4" key="1">
    <citation type="journal article" date="2010" name="Stand. Genomic Sci.">
        <title>Complete genome sequence of Haliangium ochraceum type strain (SMP-2).</title>
        <authorList>
            <consortium name="US DOE Joint Genome Institute (JGI-PGF)"/>
            <person name="Ivanova N."/>
            <person name="Daum C."/>
            <person name="Lang E."/>
            <person name="Abt B."/>
            <person name="Kopitz M."/>
            <person name="Saunders E."/>
            <person name="Lapidus A."/>
            <person name="Lucas S."/>
            <person name="Glavina Del Rio T."/>
            <person name="Nolan M."/>
            <person name="Tice H."/>
            <person name="Copeland A."/>
            <person name="Cheng J.F."/>
            <person name="Chen F."/>
            <person name="Bruce D."/>
            <person name="Goodwin L."/>
            <person name="Pitluck S."/>
            <person name="Mavromatis K."/>
            <person name="Pati A."/>
            <person name="Mikhailova N."/>
            <person name="Chen A."/>
            <person name="Palaniappan K."/>
            <person name="Land M."/>
            <person name="Hauser L."/>
            <person name="Chang Y.J."/>
            <person name="Jeffries C.D."/>
            <person name="Detter J.C."/>
            <person name="Brettin T."/>
            <person name="Rohde M."/>
            <person name="Goker M."/>
            <person name="Bristow J."/>
            <person name="Markowitz V."/>
            <person name="Eisen J.A."/>
            <person name="Hugenholtz P."/>
            <person name="Kyrpides N.C."/>
            <person name="Klenk H.P."/>
        </authorList>
    </citation>
    <scope>NUCLEOTIDE SEQUENCE [LARGE SCALE GENOMIC DNA]</scope>
    <source>
        <strain evidence="4">DSM 14365 / CIP 107738 / JCM 11303 / AJ 13395 / SMP-2</strain>
    </source>
</reference>
<dbReference type="Gene3D" id="3.40.830.10">
    <property type="entry name" value="LigB-like"/>
    <property type="match status" value="1"/>
</dbReference>
<dbReference type="PANTHER" id="PTHR11060:SF0">
    <property type="entry name" value="PROTEIN MEMO1"/>
    <property type="match status" value="1"/>
</dbReference>
<dbReference type="Pfam" id="PF01875">
    <property type="entry name" value="Memo"/>
    <property type="match status" value="1"/>
</dbReference>
<keyword evidence="4" id="KW-1185">Reference proteome</keyword>
<dbReference type="STRING" id="502025.Hoch_5677"/>
<dbReference type="eggNOG" id="COG1355">
    <property type="taxonomic scope" value="Bacteria"/>
</dbReference>
<comment type="similarity">
    <text evidence="1 2">Belongs to the MEMO1 family.</text>
</comment>
<name>D0LGC9_HALO1</name>
<evidence type="ECO:0000313" key="4">
    <source>
        <dbReference type="Proteomes" id="UP000001880"/>
    </source>
</evidence>
<evidence type="ECO:0000256" key="2">
    <source>
        <dbReference type="HAMAP-Rule" id="MF_00055"/>
    </source>
</evidence>
<dbReference type="SUPFAM" id="SSF53213">
    <property type="entry name" value="LigB-like"/>
    <property type="match status" value="1"/>
</dbReference>
<dbReference type="CDD" id="cd07361">
    <property type="entry name" value="MEMO_like"/>
    <property type="match status" value="1"/>
</dbReference>
<dbReference type="RefSeq" id="WP_012830746.1">
    <property type="nucleotide sequence ID" value="NC_013440.1"/>
</dbReference>
<accession>D0LGC9</accession>
<evidence type="ECO:0000313" key="3">
    <source>
        <dbReference type="EMBL" id="ACY18154.1"/>
    </source>
</evidence>
<organism evidence="3 4">
    <name type="scientific">Haliangium ochraceum (strain DSM 14365 / JCM 11303 / SMP-2)</name>
    <dbReference type="NCBI Taxonomy" id="502025"/>
    <lineage>
        <taxon>Bacteria</taxon>
        <taxon>Pseudomonadati</taxon>
        <taxon>Myxococcota</taxon>
        <taxon>Polyangia</taxon>
        <taxon>Haliangiales</taxon>
        <taxon>Kofleriaceae</taxon>
        <taxon>Haliangium</taxon>
    </lineage>
</organism>
<proteinExistence type="inferred from homology"/>
<gene>
    <name evidence="3" type="ordered locus">Hoch_5677</name>
</gene>
<dbReference type="HOGENOM" id="CLU_038085_2_0_7"/>
<dbReference type="PANTHER" id="PTHR11060">
    <property type="entry name" value="PROTEIN MEMO1"/>
    <property type="match status" value="1"/>
</dbReference>
<dbReference type="EMBL" id="CP001804">
    <property type="protein sequence ID" value="ACY18154.1"/>
    <property type="molecule type" value="Genomic_DNA"/>
</dbReference>